<proteinExistence type="predicted"/>
<dbReference type="STRING" id="467210.HMPREF1866_00523"/>
<dbReference type="EMBL" id="LSDA01000013">
    <property type="protein sequence ID" value="KXB60490.1"/>
    <property type="molecule type" value="Genomic_DNA"/>
</dbReference>
<sequence>MVVVVSARLLVSQLARHLVQLETRAVKTLTDKTLVSNPLFGH</sequence>
<comment type="caution">
    <text evidence="1">The sequence shown here is derived from an EMBL/GenBank/DDBJ whole genome shotgun (WGS) entry which is preliminary data.</text>
</comment>
<accession>A0A133ZYK4</accession>
<protein>
    <submittedName>
        <fullName evidence="1">Uncharacterized protein</fullName>
    </submittedName>
</protein>
<keyword evidence="2" id="KW-1185">Reference proteome</keyword>
<evidence type="ECO:0000313" key="2">
    <source>
        <dbReference type="Proteomes" id="UP000070394"/>
    </source>
</evidence>
<evidence type="ECO:0000313" key="1">
    <source>
        <dbReference type="EMBL" id="KXB60490.1"/>
    </source>
</evidence>
<gene>
    <name evidence="1" type="ORF">HMPREF1866_00523</name>
</gene>
<dbReference type="Proteomes" id="UP000070394">
    <property type="component" value="Unassembled WGS sequence"/>
</dbReference>
<organism evidence="1 2">
    <name type="scientific">Lachnoanaerobaculum saburreum</name>
    <dbReference type="NCBI Taxonomy" id="467210"/>
    <lineage>
        <taxon>Bacteria</taxon>
        <taxon>Bacillati</taxon>
        <taxon>Bacillota</taxon>
        <taxon>Clostridia</taxon>
        <taxon>Lachnospirales</taxon>
        <taxon>Lachnospiraceae</taxon>
        <taxon>Lachnoanaerobaculum</taxon>
    </lineage>
</organism>
<dbReference type="AlphaFoldDB" id="A0A133ZYK4"/>
<name>A0A133ZYK4_9FIRM</name>
<reference evidence="2" key="1">
    <citation type="submission" date="2016-01" db="EMBL/GenBank/DDBJ databases">
        <authorList>
            <person name="Mitreva M."/>
            <person name="Pepin K.H."/>
            <person name="Mihindukulasuriya K.A."/>
            <person name="Fulton R."/>
            <person name="Fronick C."/>
            <person name="O'Laughlin M."/>
            <person name="Miner T."/>
            <person name="Herter B."/>
            <person name="Rosa B.A."/>
            <person name="Cordes M."/>
            <person name="Tomlinson C."/>
            <person name="Wollam A."/>
            <person name="Palsikar V.B."/>
            <person name="Mardis E.R."/>
            <person name="Wilson R.K."/>
        </authorList>
    </citation>
    <scope>NUCLEOTIDE SEQUENCE [LARGE SCALE GENOMIC DNA]</scope>
    <source>
        <strain evidence="2">DNF00896</strain>
    </source>
</reference>